<dbReference type="OrthoDB" id="9790409at2"/>
<reference evidence="2 3" key="1">
    <citation type="submission" date="2019-06" db="EMBL/GenBank/DDBJ databases">
        <title>A novel bacterium of genus Marinomonas, isolated from coastal sand.</title>
        <authorList>
            <person name="Huang H."/>
            <person name="Mo K."/>
            <person name="Hu Y."/>
        </authorList>
    </citation>
    <scope>NUCLEOTIDE SEQUENCE [LARGE SCALE GENOMIC DNA]</scope>
    <source>
        <strain evidence="2 3">HB171799</strain>
    </source>
</reference>
<evidence type="ECO:0000256" key="1">
    <source>
        <dbReference type="SAM" id="Phobius"/>
    </source>
</evidence>
<protein>
    <submittedName>
        <fullName evidence="2">YeeE/YedE family protein</fullName>
    </submittedName>
</protein>
<accession>A0A501X552</accession>
<dbReference type="AlphaFoldDB" id="A0A501X552"/>
<evidence type="ECO:0000313" key="2">
    <source>
        <dbReference type="EMBL" id="TPE55636.1"/>
    </source>
</evidence>
<feature type="transmembrane region" description="Helical" evidence="1">
    <location>
        <begin position="80"/>
        <end position="97"/>
    </location>
</feature>
<proteinExistence type="predicted"/>
<sequence length="146" mass="15699">MIAFITFVTGLIFGLGLAIAEMTNPAVVLAFLDIFGDWNPSLIFVMGGAVAVGMIGYMIRNRRSKPWLADKWYIPTRQDIDKDLLSGAVMFGIGWGLSGYCPGPGLTALVNNPAEGFYFIGAVIAGSTLYHLRRDGSRAGQPNQAP</sequence>
<organism evidence="2 3">
    <name type="scientific">Maribrevibacterium harenarium</name>
    <dbReference type="NCBI Taxonomy" id="2589817"/>
    <lineage>
        <taxon>Bacteria</taxon>
        <taxon>Pseudomonadati</taxon>
        <taxon>Pseudomonadota</taxon>
        <taxon>Gammaproteobacteria</taxon>
        <taxon>Oceanospirillales</taxon>
        <taxon>Oceanospirillaceae</taxon>
        <taxon>Maribrevibacterium</taxon>
    </lineage>
</organism>
<dbReference type="Pfam" id="PF20398">
    <property type="entry name" value="DUF6691"/>
    <property type="match status" value="1"/>
</dbReference>
<keyword evidence="3" id="KW-1185">Reference proteome</keyword>
<gene>
    <name evidence="2" type="ORF">FJM67_00870</name>
</gene>
<comment type="caution">
    <text evidence="2">The sequence shown here is derived from an EMBL/GenBank/DDBJ whole genome shotgun (WGS) entry which is preliminary data.</text>
</comment>
<feature type="transmembrane region" description="Helical" evidence="1">
    <location>
        <begin position="42"/>
        <end position="59"/>
    </location>
</feature>
<keyword evidence="1" id="KW-0472">Membrane</keyword>
<keyword evidence="1" id="KW-0812">Transmembrane</keyword>
<dbReference type="Proteomes" id="UP000315901">
    <property type="component" value="Unassembled WGS sequence"/>
</dbReference>
<dbReference type="EMBL" id="VFRR01000001">
    <property type="protein sequence ID" value="TPE55636.1"/>
    <property type="molecule type" value="Genomic_DNA"/>
</dbReference>
<dbReference type="RefSeq" id="WP_140586766.1">
    <property type="nucleotide sequence ID" value="NZ_VFRR01000001.1"/>
</dbReference>
<name>A0A501X552_9GAMM</name>
<keyword evidence="1" id="KW-1133">Transmembrane helix</keyword>
<evidence type="ECO:0000313" key="3">
    <source>
        <dbReference type="Proteomes" id="UP000315901"/>
    </source>
</evidence>
<dbReference type="InterPro" id="IPR046513">
    <property type="entry name" value="DUF6691"/>
</dbReference>
<feature type="transmembrane region" description="Helical" evidence="1">
    <location>
        <begin position="117"/>
        <end position="132"/>
    </location>
</feature>